<accession>A0A845DYD5</accession>
<dbReference type="Gene3D" id="3.30.750.24">
    <property type="entry name" value="STAS domain"/>
    <property type="match status" value="1"/>
</dbReference>
<feature type="domain" description="PAS" evidence="1">
    <location>
        <begin position="37"/>
        <end position="83"/>
    </location>
</feature>
<dbReference type="InterPro" id="IPR000700">
    <property type="entry name" value="PAS-assoc_C"/>
</dbReference>
<dbReference type="SUPFAM" id="SSF52091">
    <property type="entry name" value="SpoIIaa-like"/>
    <property type="match status" value="1"/>
</dbReference>
<dbReference type="PROSITE" id="PS50112">
    <property type="entry name" value="PAS"/>
    <property type="match status" value="1"/>
</dbReference>
<protein>
    <submittedName>
        <fullName evidence="4">PAS domain S-box protein</fullName>
    </submittedName>
</protein>
<dbReference type="AlphaFoldDB" id="A0A845DYD5"/>
<dbReference type="InterPro" id="IPR036513">
    <property type="entry name" value="STAS_dom_sf"/>
</dbReference>
<name>A0A845DYD5_9BACI</name>
<evidence type="ECO:0000313" key="4">
    <source>
        <dbReference type="EMBL" id="MYL21455.1"/>
    </source>
</evidence>
<dbReference type="InterPro" id="IPR000014">
    <property type="entry name" value="PAS"/>
</dbReference>
<dbReference type="Pfam" id="PF13426">
    <property type="entry name" value="PAS_9"/>
    <property type="match status" value="1"/>
</dbReference>
<feature type="domain" description="STAS" evidence="3">
    <location>
        <begin position="139"/>
        <end position="252"/>
    </location>
</feature>
<evidence type="ECO:0000259" key="3">
    <source>
        <dbReference type="PROSITE" id="PS50801"/>
    </source>
</evidence>
<dbReference type="SUPFAM" id="SSF55785">
    <property type="entry name" value="PYP-like sensor domain (PAS domain)"/>
    <property type="match status" value="1"/>
</dbReference>
<reference evidence="4 5" key="1">
    <citation type="submission" date="2019-11" db="EMBL/GenBank/DDBJ databases">
        <title>Genome sequences of 17 halophilic strains isolated from different environments.</title>
        <authorList>
            <person name="Furrow R.E."/>
        </authorList>
    </citation>
    <scope>NUCLEOTIDE SEQUENCE [LARGE SCALE GENOMIC DNA]</scope>
    <source>
        <strain evidence="4 5">22511_23_Filter</strain>
    </source>
</reference>
<dbReference type="EMBL" id="WMET01000004">
    <property type="protein sequence ID" value="MYL21455.1"/>
    <property type="molecule type" value="Genomic_DNA"/>
</dbReference>
<evidence type="ECO:0000313" key="5">
    <source>
        <dbReference type="Proteomes" id="UP000460949"/>
    </source>
</evidence>
<dbReference type="InterPro" id="IPR002645">
    <property type="entry name" value="STAS_dom"/>
</dbReference>
<dbReference type="PANTHER" id="PTHR33745:SF8">
    <property type="entry name" value="BLUE-LIGHT PHOTORECEPTOR"/>
    <property type="match status" value="1"/>
</dbReference>
<dbReference type="RefSeq" id="WP_160839136.1">
    <property type="nucleotide sequence ID" value="NZ_WMET01000004.1"/>
</dbReference>
<dbReference type="SMART" id="SM00091">
    <property type="entry name" value="PAS"/>
    <property type="match status" value="1"/>
</dbReference>
<evidence type="ECO:0000259" key="2">
    <source>
        <dbReference type="PROSITE" id="PS50113"/>
    </source>
</evidence>
<dbReference type="CDD" id="cd07041">
    <property type="entry name" value="STAS_RsbR_RsbS_like"/>
    <property type="match status" value="1"/>
</dbReference>
<dbReference type="PROSITE" id="PS50113">
    <property type="entry name" value="PAC"/>
    <property type="match status" value="1"/>
</dbReference>
<comment type="caution">
    <text evidence="4">The sequence shown here is derived from an EMBL/GenBank/DDBJ whole genome shotgun (WGS) entry which is preliminary data.</text>
</comment>
<sequence length="254" mass="28946">MRESTGRALFNEEKEILHREITEYSMEPTVIHCSHEILHINEAASEFFGMEKEQIIGRNVVDVFTEDFRSFIRDRIKKGEEQGRIGELVETTVYRGDGSVVEVELFCHPIKYEETKAIQSILRDMTAQKEAERELIKVMTPIVPLKEGVAVVPLIGTINRTRTEHMIQQICEEIPRHRLHYLIIDVSGLYDVDEHAGKLLYELTGVLKLLGIQPICTGIRPDMVRNTLKFLNRDGKGLIPTMASVSSALSKIAF</sequence>
<dbReference type="Gene3D" id="3.30.450.20">
    <property type="entry name" value="PAS domain"/>
    <property type="match status" value="1"/>
</dbReference>
<gene>
    <name evidence="4" type="ORF">GLW04_16245</name>
</gene>
<proteinExistence type="predicted"/>
<dbReference type="PROSITE" id="PS50801">
    <property type="entry name" value="STAS"/>
    <property type="match status" value="1"/>
</dbReference>
<organism evidence="4 5">
    <name type="scientific">Halobacillus litoralis</name>
    <dbReference type="NCBI Taxonomy" id="45668"/>
    <lineage>
        <taxon>Bacteria</taxon>
        <taxon>Bacillati</taxon>
        <taxon>Bacillota</taxon>
        <taxon>Bacilli</taxon>
        <taxon>Bacillales</taxon>
        <taxon>Bacillaceae</taxon>
        <taxon>Halobacillus</taxon>
    </lineage>
</organism>
<feature type="domain" description="PAC" evidence="2">
    <location>
        <begin position="87"/>
        <end position="137"/>
    </location>
</feature>
<dbReference type="CDD" id="cd00130">
    <property type="entry name" value="PAS"/>
    <property type="match status" value="1"/>
</dbReference>
<dbReference type="PANTHER" id="PTHR33745">
    <property type="entry name" value="RSBT ANTAGONIST PROTEIN RSBS-RELATED"/>
    <property type="match status" value="1"/>
</dbReference>
<dbReference type="Proteomes" id="UP000460949">
    <property type="component" value="Unassembled WGS sequence"/>
</dbReference>
<dbReference type="NCBIfam" id="TIGR00229">
    <property type="entry name" value="sensory_box"/>
    <property type="match status" value="1"/>
</dbReference>
<evidence type="ECO:0000259" key="1">
    <source>
        <dbReference type="PROSITE" id="PS50112"/>
    </source>
</evidence>
<dbReference type="InterPro" id="IPR035965">
    <property type="entry name" value="PAS-like_dom_sf"/>
</dbReference>
<dbReference type="InterPro" id="IPR051932">
    <property type="entry name" value="Bact_StressResp_Reg"/>
</dbReference>